<evidence type="ECO:0000313" key="4">
    <source>
        <dbReference type="Proteomes" id="UP000727654"/>
    </source>
</evidence>
<dbReference type="CDD" id="cd03789">
    <property type="entry name" value="GT9_LPS_heptosyltransferase"/>
    <property type="match status" value="1"/>
</dbReference>
<comment type="caution">
    <text evidence="3">The sequence shown here is derived from an EMBL/GenBank/DDBJ whole genome shotgun (WGS) entry which is preliminary data.</text>
</comment>
<dbReference type="Proteomes" id="UP000727654">
    <property type="component" value="Unassembled WGS sequence"/>
</dbReference>
<organism evidence="3 4">
    <name type="scientific">Cupriavidus laharis</name>
    <dbReference type="NCBI Taxonomy" id="151654"/>
    <lineage>
        <taxon>Bacteria</taxon>
        <taxon>Pseudomonadati</taxon>
        <taxon>Pseudomonadota</taxon>
        <taxon>Betaproteobacteria</taxon>
        <taxon>Burkholderiales</taxon>
        <taxon>Burkholderiaceae</taxon>
        <taxon>Cupriavidus</taxon>
    </lineage>
</organism>
<evidence type="ECO:0008006" key="5">
    <source>
        <dbReference type="Google" id="ProtNLM"/>
    </source>
</evidence>
<evidence type="ECO:0000256" key="2">
    <source>
        <dbReference type="ARBA" id="ARBA00022679"/>
    </source>
</evidence>
<dbReference type="Pfam" id="PF01075">
    <property type="entry name" value="Glyco_transf_9"/>
    <property type="match status" value="1"/>
</dbReference>
<keyword evidence="4" id="KW-1185">Reference proteome</keyword>
<dbReference type="SUPFAM" id="SSF53756">
    <property type="entry name" value="UDP-Glycosyltransferase/glycogen phosphorylase"/>
    <property type="match status" value="1"/>
</dbReference>
<name>A0ABN7Z3Y2_9BURK</name>
<evidence type="ECO:0000313" key="3">
    <source>
        <dbReference type="EMBL" id="CAG9179436.1"/>
    </source>
</evidence>
<gene>
    <name evidence="3" type="ORF">LMG23992_04003</name>
</gene>
<dbReference type="InterPro" id="IPR051199">
    <property type="entry name" value="LPS_LOS_Heptosyltrfase"/>
</dbReference>
<sequence>MLQKTKLANGKSRPRALVLCIGGLGDVVWASASIDALREAHGNDIEIDLLLKHRSGELFRHDPRISRILILRGGPRLPLLVNPHKWLILAQALLRYPYHLILDLTINRTDFFPSLGWFFPAAHKVKVYKVRQEVDPPETHRTTVVQRLLAYCTPDHIANRAMPSLRRPDIDIRARYGLQTPFICLHTGNSSFYHNRKNTRLWPVEKWIELLEGWSRYFPHHQPVLIGTPAEAEHIAQIADKFPGVINLCGKTPLPEMMALIADADLLIGTDTGPTHVAAAFGTPVVAIFGPTLSHVTGPAGDSNRLRIVKPLTGTLIEDVQVSQVVEASYELISGDGNLRATEAATKNDDPFVNRQAPQKGLWARSDDLANAGGVAP</sequence>
<protein>
    <recommendedName>
        <fullName evidence="5">Glycosyltransferase family 9 protein</fullName>
    </recommendedName>
</protein>
<dbReference type="RefSeq" id="WP_224081515.1">
    <property type="nucleotide sequence ID" value="NZ_CAJZAI010000010.1"/>
</dbReference>
<evidence type="ECO:0000256" key="1">
    <source>
        <dbReference type="ARBA" id="ARBA00022676"/>
    </source>
</evidence>
<dbReference type="InterPro" id="IPR002201">
    <property type="entry name" value="Glyco_trans_9"/>
</dbReference>
<dbReference type="Gene3D" id="3.40.50.2000">
    <property type="entry name" value="Glycogen Phosphorylase B"/>
    <property type="match status" value="2"/>
</dbReference>
<dbReference type="PANTHER" id="PTHR30160:SF1">
    <property type="entry name" value="LIPOPOLYSACCHARIDE 1,2-N-ACETYLGLUCOSAMINETRANSFERASE-RELATED"/>
    <property type="match status" value="1"/>
</dbReference>
<keyword evidence="1" id="KW-0328">Glycosyltransferase</keyword>
<keyword evidence="2" id="KW-0808">Transferase</keyword>
<dbReference type="PANTHER" id="PTHR30160">
    <property type="entry name" value="TETRAACYLDISACCHARIDE 4'-KINASE-RELATED"/>
    <property type="match status" value="1"/>
</dbReference>
<dbReference type="EMBL" id="CAJZAI010000010">
    <property type="protein sequence ID" value="CAG9179436.1"/>
    <property type="molecule type" value="Genomic_DNA"/>
</dbReference>
<reference evidence="3 4" key="1">
    <citation type="submission" date="2021-08" db="EMBL/GenBank/DDBJ databases">
        <authorList>
            <person name="Peeters C."/>
        </authorList>
    </citation>
    <scope>NUCLEOTIDE SEQUENCE [LARGE SCALE GENOMIC DNA]</scope>
    <source>
        <strain evidence="3 4">LMG 23992</strain>
    </source>
</reference>
<proteinExistence type="predicted"/>
<accession>A0ABN7Z3Y2</accession>